<evidence type="ECO:0000256" key="3">
    <source>
        <dbReference type="ARBA" id="ARBA00022989"/>
    </source>
</evidence>
<keyword evidence="7" id="KW-0436">Ligase</keyword>
<feature type="transmembrane region" description="Helical" evidence="5">
    <location>
        <begin position="331"/>
        <end position="350"/>
    </location>
</feature>
<feature type="transmembrane region" description="Helical" evidence="5">
    <location>
        <begin position="119"/>
        <end position="137"/>
    </location>
</feature>
<evidence type="ECO:0000256" key="5">
    <source>
        <dbReference type="SAM" id="Phobius"/>
    </source>
</evidence>
<sequence length="416" mass="47576">MINVKYHQIFVAVPVFLFFTLLLVFPKGYNYGSTILLVVSVLFLFYALYKKISIGKIIKQNRIIFFAIGFYFLISLCFILFHGEKIKLIDNPLRAFLFLSVIVFIIYSAATFDILLHSIPLGSFIAGGVAIYQYYILHLPSAFYEQMKIQSGDIAMSLGVFSFVVVLYLYDIKKYKLALLAVVTGLFGVFASILSFARGGWIGVPILFLIAIFLYRHLLSKKLLFTILTTLVISLSLLTMNDKFIGRISEAKQQLDSYYLNGSNDVSSVGERLDMWKIGYNAFRKRPVSGWGLDELYNYKEELAQEGIVGKTSILYVHLHNQFIDDLAKKGVLGGFAILGIFIIPLYIFYKKQKNAQYNKRVRFITTLGIIHIVSTMSYCLTQSFLIHNSGNIFYFFLIGLFYSFTVNEEKRQISF</sequence>
<evidence type="ECO:0000256" key="4">
    <source>
        <dbReference type="ARBA" id="ARBA00023136"/>
    </source>
</evidence>
<feature type="transmembrane region" description="Helical" evidence="5">
    <location>
        <begin position="385"/>
        <end position="405"/>
    </location>
</feature>
<comment type="caution">
    <text evidence="7">The sequence shown here is derived from an EMBL/GenBank/DDBJ whole genome shotgun (WGS) entry which is preliminary data.</text>
</comment>
<feature type="transmembrane region" description="Helical" evidence="5">
    <location>
        <begin position="223"/>
        <end position="240"/>
    </location>
</feature>
<feature type="transmembrane region" description="Helical" evidence="5">
    <location>
        <begin position="31"/>
        <end position="49"/>
    </location>
</feature>
<dbReference type="AlphaFoldDB" id="A0A1V3JIK4"/>
<gene>
    <name evidence="7" type="ORF">BKL49_10485</name>
</gene>
<feature type="transmembrane region" description="Helical" evidence="5">
    <location>
        <begin position="61"/>
        <end position="81"/>
    </location>
</feature>
<dbReference type="InterPro" id="IPR007016">
    <property type="entry name" value="O-antigen_ligase-rel_domated"/>
</dbReference>
<feature type="transmembrane region" description="Helical" evidence="5">
    <location>
        <begin position="362"/>
        <end position="379"/>
    </location>
</feature>
<proteinExistence type="predicted"/>
<name>A0A1V3JIK4_9PAST</name>
<protein>
    <submittedName>
        <fullName evidence="7">Ligase</fullName>
    </submittedName>
</protein>
<dbReference type="EMBL" id="MLHQ01000028">
    <property type="protein sequence ID" value="OOF56600.1"/>
    <property type="molecule type" value="Genomic_DNA"/>
</dbReference>
<accession>A0A1V3JIK4</accession>
<dbReference type="Proteomes" id="UP000188602">
    <property type="component" value="Unassembled WGS sequence"/>
</dbReference>
<keyword evidence="4 5" id="KW-0472">Membrane</keyword>
<feature type="transmembrane region" description="Helical" evidence="5">
    <location>
        <begin position="177"/>
        <end position="194"/>
    </location>
</feature>
<keyword evidence="2 5" id="KW-0812">Transmembrane</keyword>
<feature type="transmembrane region" description="Helical" evidence="5">
    <location>
        <begin position="149"/>
        <end position="170"/>
    </location>
</feature>
<dbReference type="GO" id="GO:0016874">
    <property type="term" value="F:ligase activity"/>
    <property type="evidence" value="ECO:0007669"/>
    <property type="project" value="UniProtKB-KW"/>
</dbReference>
<evidence type="ECO:0000256" key="2">
    <source>
        <dbReference type="ARBA" id="ARBA00022692"/>
    </source>
</evidence>
<comment type="subcellular location">
    <subcellularLocation>
        <location evidence="1">Membrane</location>
        <topology evidence="1">Multi-pass membrane protein</topology>
    </subcellularLocation>
</comment>
<dbReference type="InterPro" id="IPR051533">
    <property type="entry name" value="WaaL-like"/>
</dbReference>
<feature type="transmembrane region" description="Helical" evidence="5">
    <location>
        <begin position="93"/>
        <end position="112"/>
    </location>
</feature>
<feature type="domain" description="O-antigen ligase-related" evidence="6">
    <location>
        <begin position="186"/>
        <end position="338"/>
    </location>
</feature>
<feature type="transmembrane region" description="Helical" evidence="5">
    <location>
        <begin position="7"/>
        <end position="25"/>
    </location>
</feature>
<keyword evidence="8" id="KW-1185">Reference proteome</keyword>
<reference evidence="7 8" key="1">
    <citation type="submission" date="2016-10" db="EMBL/GenBank/DDBJ databases">
        <title>Rodentibacter gen. nov. and new species.</title>
        <authorList>
            <person name="Christensen H."/>
        </authorList>
    </citation>
    <scope>NUCLEOTIDE SEQUENCE [LARGE SCALE GENOMIC DNA]</scope>
    <source>
        <strain evidence="7 8">Ac151</strain>
    </source>
</reference>
<dbReference type="STRING" id="1907939.BKL49_10485"/>
<dbReference type="OrthoDB" id="8576060at2"/>
<organism evidence="7 8">
    <name type="scientific">Rodentibacter myodis</name>
    <dbReference type="NCBI Taxonomy" id="1907939"/>
    <lineage>
        <taxon>Bacteria</taxon>
        <taxon>Pseudomonadati</taxon>
        <taxon>Pseudomonadota</taxon>
        <taxon>Gammaproteobacteria</taxon>
        <taxon>Pasteurellales</taxon>
        <taxon>Pasteurellaceae</taxon>
        <taxon>Rodentibacter</taxon>
    </lineage>
</organism>
<evidence type="ECO:0000313" key="8">
    <source>
        <dbReference type="Proteomes" id="UP000188602"/>
    </source>
</evidence>
<dbReference type="PANTHER" id="PTHR37422">
    <property type="entry name" value="TEICHURONIC ACID BIOSYNTHESIS PROTEIN TUAE"/>
    <property type="match status" value="1"/>
</dbReference>
<dbReference type="RefSeq" id="WP_077425256.1">
    <property type="nucleotide sequence ID" value="NZ_MLHQ01000028.1"/>
</dbReference>
<evidence type="ECO:0000259" key="6">
    <source>
        <dbReference type="Pfam" id="PF04932"/>
    </source>
</evidence>
<dbReference type="PANTHER" id="PTHR37422:SF17">
    <property type="entry name" value="O-ANTIGEN LIGASE"/>
    <property type="match status" value="1"/>
</dbReference>
<keyword evidence="3 5" id="KW-1133">Transmembrane helix</keyword>
<dbReference type="Pfam" id="PF04932">
    <property type="entry name" value="Wzy_C"/>
    <property type="match status" value="1"/>
</dbReference>
<evidence type="ECO:0000256" key="1">
    <source>
        <dbReference type="ARBA" id="ARBA00004141"/>
    </source>
</evidence>
<feature type="transmembrane region" description="Helical" evidence="5">
    <location>
        <begin position="200"/>
        <end position="216"/>
    </location>
</feature>
<dbReference type="GO" id="GO:0016020">
    <property type="term" value="C:membrane"/>
    <property type="evidence" value="ECO:0007669"/>
    <property type="project" value="UniProtKB-SubCell"/>
</dbReference>
<evidence type="ECO:0000313" key="7">
    <source>
        <dbReference type="EMBL" id="OOF56600.1"/>
    </source>
</evidence>